<feature type="repeat" description="TPR" evidence="3">
    <location>
        <begin position="143"/>
        <end position="176"/>
    </location>
</feature>
<proteinExistence type="predicted"/>
<evidence type="ECO:0000256" key="4">
    <source>
        <dbReference type="SAM" id="SignalP"/>
    </source>
</evidence>
<reference evidence="5 6" key="1">
    <citation type="journal article" date="2021" name="Genome Biol. Evol.">
        <title>Complete Genome Sequencing of a Novel Gloeobacter Species from a Waterfall Cave in Mexico.</title>
        <authorList>
            <person name="Saw J.H."/>
            <person name="Cardona T."/>
            <person name="Montejano G."/>
        </authorList>
    </citation>
    <scope>NUCLEOTIDE SEQUENCE [LARGE SCALE GENOMIC DNA]</scope>
    <source>
        <strain evidence="5">MG652769</strain>
    </source>
</reference>
<evidence type="ECO:0000256" key="2">
    <source>
        <dbReference type="ARBA" id="ARBA00022803"/>
    </source>
</evidence>
<feature type="signal peptide" evidence="4">
    <location>
        <begin position="1"/>
        <end position="22"/>
    </location>
</feature>
<dbReference type="InterPro" id="IPR011990">
    <property type="entry name" value="TPR-like_helical_dom_sf"/>
</dbReference>
<protein>
    <submittedName>
        <fullName evidence="5">Tetratricopeptide repeat protein</fullName>
    </submittedName>
</protein>
<feature type="repeat" description="TPR" evidence="3">
    <location>
        <begin position="109"/>
        <end position="142"/>
    </location>
</feature>
<dbReference type="RefSeq" id="WP_230839858.1">
    <property type="nucleotide sequence ID" value="NZ_CP063845.1"/>
</dbReference>
<organism evidence="5 6">
    <name type="scientific">Gloeobacter morelensis MG652769</name>
    <dbReference type="NCBI Taxonomy" id="2781736"/>
    <lineage>
        <taxon>Bacteria</taxon>
        <taxon>Bacillati</taxon>
        <taxon>Cyanobacteriota</taxon>
        <taxon>Cyanophyceae</taxon>
        <taxon>Gloeobacterales</taxon>
        <taxon>Gloeobacteraceae</taxon>
        <taxon>Gloeobacter</taxon>
        <taxon>Gloeobacter morelensis</taxon>
    </lineage>
</organism>
<evidence type="ECO:0000256" key="1">
    <source>
        <dbReference type="ARBA" id="ARBA00022737"/>
    </source>
</evidence>
<dbReference type="InterPro" id="IPR051685">
    <property type="entry name" value="Ycf3/AcsC/BcsC/TPR_MFPF"/>
</dbReference>
<dbReference type="Proteomes" id="UP001054846">
    <property type="component" value="Chromosome"/>
</dbReference>
<dbReference type="Pfam" id="PF13414">
    <property type="entry name" value="TPR_11"/>
    <property type="match status" value="1"/>
</dbReference>
<dbReference type="PANTHER" id="PTHR44943:SF8">
    <property type="entry name" value="TPR REPEAT-CONTAINING PROTEIN MJ0263"/>
    <property type="match status" value="1"/>
</dbReference>
<dbReference type="Gene3D" id="1.25.40.10">
    <property type="entry name" value="Tetratricopeptide repeat domain"/>
    <property type="match status" value="2"/>
</dbReference>
<accession>A0ABY3PH34</accession>
<evidence type="ECO:0000313" key="5">
    <source>
        <dbReference type="EMBL" id="UFP92862.1"/>
    </source>
</evidence>
<dbReference type="SUPFAM" id="SSF48452">
    <property type="entry name" value="TPR-like"/>
    <property type="match status" value="1"/>
</dbReference>
<keyword evidence="6" id="KW-1185">Reference proteome</keyword>
<gene>
    <name evidence="5" type="ORF">ISF26_13625</name>
</gene>
<feature type="repeat" description="TPR" evidence="3">
    <location>
        <begin position="75"/>
        <end position="108"/>
    </location>
</feature>
<evidence type="ECO:0000313" key="6">
    <source>
        <dbReference type="Proteomes" id="UP001054846"/>
    </source>
</evidence>
<dbReference type="EMBL" id="CP063845">
    <property type="protein sequence ID" value="UFP92862.1"/>
    <property type="molecule type" value="Genomic_DNA"/>
</dbReference>
<keyword evidence="4" id="KW-0732">Signal</keyword>
<keyword evidence="2 3" id="KW-0802">TPR repeat</keyword>
<dbReference type="Pfam" id="PF13432">
    <property type="entry name" value="TPR_16"/>
    <property type="match status" value="1"/>
</dbReference>
<sequence length="294" mass="32118">MWNRLFALALVASALALPAAHAQTPLVTVPSLAADQLQRQSMQLAEEAIRLVQVARYSEAEGMAQLAVQLSKNNPQAHTVLGGIYLQNNKPEAALTELKLASELAPDNARFQFNLGLVNSRLKNYPAAATAIERGLKLDPKAVDEYFNLGNTYVLLERPEDAVGAFEKAVALKKSFWEAINNIGLIRYEQGRIDEAKSRWEQAVAINAKAAEPKLALGVALFSQGEREKGLALSEEALGFDKRYGKLDYLKENLWGTKLLADAAMVLTTPRIKAALERLPEPTSDEQAARNGAP</sequence>
<dbReference type="PANTHER" id="PTHR44943">
    <property type="entry name" value="CELLULOSE SYNTHASE OPERON PROTEIN C"/>
    <property type="match status" value="1"/>
</dbReference>
<evidence type="ECO:0000256" key="3">
    <source>
        <dbReference type="PROSITE-ProRule" id="PRU00339"/>
    </source>
</evidence>
<dbReference type="PROSITE" id="PS50005">
    <property type="entry name" value="TPR"/>
    <property type="match status" value="3"/>
</dbReference>
<keyword evidence="1" id="KW-0677">Repeat</keyword>
<dbReference type="InterPro" id="IPR019734">
    <property type="entry name" value="TPR_rpt"/>
</dbReference>
<dbReference type="Pfam" id="PF13181">
    <property type="entry name" value="TPR_8"/>
    <property type="match status" value="1"/>
</dbReference>
<name>A0ABY3PH34_9CYAN</name>
<dbReference type="SMART" id="SM00028">
    <property type="entry name" value="TPR"/>
    <property type="match status" value="5"/>
</dbReference>
<feature type="chain" id="PRO_5045425005" evidence="4">
    <location>
        <begin position="23"/>
        <end position="294"/>
    </location>
</feature>